<dbReference type="PANTHER" id="PTHR31760">
    <property type="entry name" value="S-ADENOSYL-L-METHIONINE-DEPENDENT METHYLTRANSFERASES SUPERFAMILY PROTEIN"/>
    <property type="match status" value="1"/>
</dbReference>
<dbReference type="EMBL" id="LAZR01000008">
    <property type="protein sequence ID" value="KKO08891.1"/>
    <property type="molecule type" value="Genomic_DNA"/>
</dbReference>
<evidence type="ECO:0000313" key="4">
    <source>
        <dbReference type="EMBL" id="KKO08891.1"/>
    </source>
</evidence>
<evidence type="ECO:0000256" key="1">
    <source>
        <dbReference type="ARBA" id="ARBA00022490"/>
    </source>
</evidence>
<dbReference type="NCBIfam" id="TIGR00138">
    <property type="entry name" value="rsmG_gidB"/>
    <property type="match status" value="1"/>
</dbReference>
<keyword evidence="1" id="KW-0963">Cytoplasm</keyword>
<accession>A0A0F9VUV8</accession>
<gene>
    <name evidence="4" type="ORF">LCGC14_0040100</name>
</gene>
<dbReference type="Gene3D" id="3.40.50.150">
    <property type="entry name" value="Vaccinia Virus protein VP39"/>
    <property type="match status" value="1"/>
</dbReference>
<dbReference type="PIRSF" id="PIRSF003078">
    <property type="entry name" value="GidB"/>
    <property type="match status" value="1"/>
</dbReference>
<evidence type="ECO:0008006" key="5">
    <source>
        <dbReference type="Google" id="ProtNLM"/>
    </source>
</evidence>
<comment type="caution">
    <text evidence="4">The sequence shown here is derived from an EMBL/GenBank/DDBJ whole genome shotgun (WGS) entry which is preliminary data.</text>
</comment>
<dbReference type="PANTHER" id="PTHR31760:SF0">
    <property type="entry name" value="S-ADENOSYL-L-METHIONINE-DEPENDENT METHYLTRANSFERASES SUPERFAMILY PROTEIN"/>
    <property type="match status" value="1"/>
</dbReference>
<name>A0A0F9VUV8_9ZZZZ</name>
<keyword evidence="3" id="KW-0808">Transferase</keyword>
<dbReference type="SUPFAM" id="SSF53335">
    <property type="entry name" value="S-adenosyl-L-methionine-dependent methyltransferases"/>
    <property type="match status" value="1"/>
</dbReference>
<dbReference type="InterPro" id="IPR029063">
    <property type="entry name" value="SAM-dependent_MTases_sf"/>
</dbReference>
<reference evidence="4" key="1">
    <citation type="journal article" date="2015" name="Nature">
        <title>Complex archaea that bridge the gap between prokaryotes and eukaryotes.</title>
        <authorList>
            <person name="Spang A."/>
            <person name="Saw J.H."/>
            <person name="Jorgensen S.L."/>
            <person name="Zaremba-Niedzwiedzka K."/>
            <person name="Martijn J."/>
            <person name="Lind A.E."/>
            <person name="van Eijk R."/>
            <person name="Schleper C."/>
            <person name="Guy L."/>
            <person name="Ettema T.J."/>
        </authorList>
    </citation>
    <scope>NUCLEOTIDE SEQUENCE</scope>
</reference>
<proteinExistence type="inferred from homology"/>
<protein>
    <recommendedName>
        <fullName evidence="5">Ribosomal RNA small subunit methyltransferase G</fullName>
    </recommendedName>
</protein>
<dbReference type="CDD" id="cd02440">
    <property type="entry name" value="AdoMet_MTases"/>
    <property type="match status" value="1"/>
</dbReference>
<dbReference type="GO" id="GO:0005829">
    <property type="term" value="C:cytosol"/>
    <property type="evidence" value="ECO:0007669"/>
    <property type="project" value="TreeGrafter"/>
</dbReference>
<sequence>MDLAKRLQHGLVEMALDLSEAQQAAMIEYVNLLDKWNQAFNLSAVRDPHDMVSRHLLDSLSLLPRIQALCAEKPNMTVLDVGTGPGLPGIPLALSLPGVNFTLLDSNGKKTRFVFQALMALGLKNVKVENTRIESYQSPGQLDIVVSRAFSSLADFALGCEHLCGPDTRLLAMKGQYPTDEIRDLPAHWQQADARAIDIPYCDAQRHIIELQLTRP</sequence>
<organism evidence="4">
    <name type="scientific">marine sediment metagenome</name>
    <dbReference type="NCBI Taxonomy" id="412755"/>
    <lineage>
        <taxon>unclassified sequences</taxon>
        <taxon>metagenomes</taxon>
        <taxon>ecological metagenomes</taxon>
    </lineage>
</organism>
<evidence type="ECO:0000256" key="3">
    <source>
        <dbReference type="ARBA" id="ARBA00022679"/>
    </source>
</evidence>
<dbReference type="AlphaFoldDB" id="A0A0F9VUV8"/>
<evidence type="ECO:0000256" key="2">
    <source>
        <dbReference type="ARBA" id="ARBA00022552"/>
    </source>
</evidence>
<dbReference type="Pfam" id="PF02527">
    <property type="entry name" value="GidB"/>
    <property type="match status" value="1"/>
</dbReference>
<dbReference type="HAMAP" id="MF_00074">
    <property type="entry name" value="16SrRNA_methyltr_G"/>
    <property type="match status" value="1"/>
</dbReference>
<keyword evidence="2" id="KW-0698">rRNA processing</keyword>
<dbReference type="InterPro" id="IPR003682">
    <property type="entry name" value="rRNA_ssu_MeTfrase_G"/>
</dbReference>
<dbReference type="GO" id="GO:0070043">
    <property type="term" value="F:rRNA (guanine-N7-)-methyltransferase activity"/>
    <property type="evidence" value="ECO:0007669"/>
    <property type="project" value="TreeGrafter"/>
</dbReference>